<comment type="subcellular location">
    <subcellularLocation>
        <location evidence="1">Cell membrane</location>
        <topology evidence="1">Peripheral membrane protein</topology>
    </subcellularLocation>
</comment>
<dbReference type="SUPFAM" id="SSF52540">
    <property type="entry name" value="P-loop containing nucleoside triphosphate hydrolases"/>
    <property type="match status" value="1"/>
</dbReference>
<keyword evidence="3" id="KW-0813">Transport</keyword>
<dbReference type="InterPro" id="IPR027417">
    <property type="entry name" value="P-loop_NTPase"/>
</dbReference>
<dbReference type="Gene3D" id="3.40.50.300">
    <property type="entry name" value="P-loop containing nucleotide triphosphate hydrolases"/>
    <property type="match status" value="1"/>
</dbReference>
<keyword evidence="9" id="KW-1185">Reference proteome</keyword>
<evidence type="ECO:0000256" key="2">
    <source>
        <dbReference type="ARBA" id="ARBA00005417"/>
    </source>
</evidence>
<dbReference type="Pfam" id="PF00005">
    <property type="entry name" value="ABC_tran"/>
    <property type="match status" value="1"/>
</dbReference>
<name>A0A6N7W4P4_9ACTO</name>
<accession>A0A6N7W4P4</accession>
<evidence type="ECO:0000256" key="4">
    <source>
        <dbReference type="ARBA" id="ARBA00022741"/>
    </source>
</evidence>
<dbReference type="Proteomes" id="UP000470875">
    <property type="component" value="Unassembled WGS sequence"/>
</dbReference>
<dbReference type="GO" id="GO:0016887">
    <property type="term" value="F:ATP hydrolysis activity"/>
    <property type="evidence" value="ECO:0007669"/>
    <property type="project" value="InterPro"/>
</dbReference>
<evidence type="ECO:0000256" key="3">
    <source>
        <dbReference type="ARBA" id="ARBA00022448"/>
    </source>
</evidence>
<dbReference type="GO" id="GO:0005886">
    <property type="term" value="C:plasma membrane"/>
    <property type="evidence" value="ECO:0007669"/>
    <property type="project" value="UniProtKB-SubCell"/>
</dbReference>
<dbReference type="GO" id="GO:0005524">
    <property type="term" value="F:ATP binding"/>
    <property type="evidence" value="ECO:0007669"/>
    <property type="project" value="UniProtKB-KW"/>
</dbReference>
<evidence type="ECO:0000256" key="1">
    <source>
        <dbReference type="ARBA" id="ARBA00004202"/>
    </source>
</evidence>
<gene>
    <name evidence="8" type="ORF">FYJ24_05790</name>
</gene>
<keyword evidence="6" id="KW-0046">Antibiotic resistance</keyword>
<dbReference type="EMBL" id="VULO01000006">
    <property type="protein sequence ID" value="MSS84285.1"/>
    <property type="molecule type" value="Genomic_DNA"/>
</dbReference>
<evidence type="ECO:0000313" key="9">
    <source>
        <dbReference type="Proteomes" id="UP000470875"/>
    </source>
</evidence>
<dbReference type="InterPro" id="IPR050763">
    <property type="entry name" value="ABC_transporter_ATP-binding"/>
</dbReference>
<comment type="caution">
    <text evidence="8">The sequence shown here is derived from an EMBL/GenBank/DDBJ whole genome shotgun (WGS) entry which is preliminary data.</text>
</comment>
<protein>
    <submittedName>
        <fullName evidence="8">ATP-binding cassette domain-containing protein</fullName>
    </submittedName>
</protein>
<dbReference type="PANTHER" id="PTHR42711">
    <property type="entry name" value="ABC TRANSPORTER ATP-BINDING PROTEIN"/>
    <property type="match status" value="1"/>
</dbReference>
<feature type="domain" description="ABC transporter" evidence="7">
    <location>
        <begin position="16"/>
        <end position="56"/>
    </location>
</feature>
<proteinExistence type="inferred from homology"/>
<dbReference type="InterPro" id="IPR003439">
    <property type="entry name" value="ABC_transporter-like_ATP-bd"/>
</dbReference>
<dbReference type="AlphaFoldDB" id="A0A6N7W4P4"/>
<dbReference type="GO" id="GO:0046677">
    <property type="term" value="P:response to antibiotic"/>
    <property type="evidence" value="ECO:0007669"/>
    <property type="project" value="UniProtKB-KW"/>
</dbReference>
<sequence>MEIRGLRKKYGATHALKDLSLHVDAGKTVRYLGPNGAGKTTTLRLWQSHYEVDAGVKRGVTTDAAAEIKRLQKENA</sequence>
<keyword evidence="5 8" id="KW-0067">ATP-binding</keyword>
<evidence type="ECO:0000256" key="5">
    <source>
        <dbReference type="ARBA" id="ARBA00022840"/>
    </source>
</evidence>
<evidence type="ECO:0000313" key="8">
    <source>
        <dbReference type="EMBL" id="MSS84285.1"/>
    </source>
</evidence>
<organism evidence="8 9">
    <name type="scientific">Scrofimicrobium canadense</name>
    <dbReference type="NCBI Taxonomy" id="2652290"/>
    <lineage>
        <taxon>Bacteria</taxon>
        <taxon>Bacillati</taxon>
        <taxon>Actinomycetota</taxon>
        <taxon>Actinomycetes</taxon>
        <taxon>Actinomycetales</taxon>
        <taxon>Actinomycetaceae</taxon>
        <taxon>Scrofimicrobium</taxon>
    </lineage>
</organism>
<dbReference type="PANTHER" id="PTHR42711:SF5">
    <property type="entry name" value="ABC TRANSPORTER ATP-BINDING PROTEIN NATA"/>
    <property type="match status" value="1"/>
</dbReference>
<evidence type="ECO:0000259" key="7">
    <source>
        <dbReference type="Pfam" id="PF00005"/>
    </source>
</evidence>
<reference evidence="8 9" key="1">
    <citation type="submission" date="2019-08" db="EMBL/GenBank/DDBJ databases">
        <title>In-depth cultivation of the pig gut microbiome towards novel bacterial diversity and tailored functional studies.</title>
        <authorList>
            <person name="Wylensek D."/>
            <person name="Hitch T.C.A."/>
            <person name="Clavel T."/>
        </authorList>
    </citation>
    <scope>NUCLEOTIDE SEQUENCE [LARGE SCALE GENOMIC DNA]</scope>
    <source>
        <strain evidence="8 9">WB03_NA08</strain>
    </source>
</reference>
<evidence type="ECO:0000256" key="6">
    <source>
        <dbReference type="ARBA" id="ARBA00023251"/>
    </source>
</evidence>
<keyword evidence="4" id="KW-0547">Nucleotide-binding</keyword>
<comment type="similarity">
    <text evidence="2">Belongs to the ABC transporter superfamily.</text>
</comment>